<sequence>MPPPPPPSPEPPPVPSGPLPPPSPTPKPRNVTTSAVGNRSTSPSRTGSPYTALASAVFKNWYSVPSATSSAFPVATAPACFTSDSSVIFPPPRYPEFLAPPPAAE</sequence>
<feature type="compositionally biased region" description="Polar residues" evidence="1">
    <location>
        <begin position="30"/>
        <end position="49"/>
    </location>
</feature>
<name>A0A3D1JIP9_9CHLR</name>
<feature type="compositionally biased region" description="Pro residues" evidence="1">
    <location>
        <begin position="1"/>
        <end position="27"/>
    </location>
</feature>
<dbReference type="AlphaFoldDB" id="A0A3D1JIP9"/>
<gene>
    <name evidence="2" type="ORF">DEQ80_11365</name>
</gene>
<evidence type="ECO:0000313" key="3">
    <source>
        <dbReference type="Proteomes" id="UP000264141"/>
    </source>
</evidence>
<dbReference type="Proteomes" id="UP000264141">
    <property type="component" value="Unassembled WGS sequence"/>
</dbReference>
<protein>
    <submittedName>
        <fullName evidence="2">Uncharacterized protein</fullName>
    </submittedName>
</protein>
<evidence type="ECO:0000313" key="2">
    <source>
        <dbReference type="EMBL" id="HCE18449.1"/>
    </source>
</evidence>
<accession>A0A3D1JIP9</accession>
<evidence type="ECO:0000256" key="1">
    <source>
        <dbReference type="SAM" id="MobiDB-lite"/>
    </source>
</evidence>
<proteinExistence type="predicted"/>
<dbReference type="EMBL" id="DPBP01000042">
    <property type="protein sequence ID" value="HCE18449.1"/>
    <property type="molecule type" value="Genomic_DNA"/>
</dbReference>
<reference evidence="2 3" key="1">
    <citation type="journal article" date="2018" name="Nat. Biotechnol.">
        <title>A standardized bacterial taxonomy based on genome phylogeny substantially revises the tree of life.</title>
        <authorList>
            <person name="Parks D.H."/>
            <person name="Chuvochina M."/>
            <person name="Waite D.W."/>
            <person name="Rinke C."/>
            <person name="Skarshewski A."/>
            <person name="Chaumeil P.A."/>
            <person name="Hugenholtz P."/>
        </authorList>
    </citation>
    <scope>NUCLEOTIDE SEQUENCE [LARGE SCALE GENOMIC DNA]</scope>
    <source>
        <strain evidence="2">UBA8781</strain>
    </source>
</reference>
<comment type="caution">
    <text evidence="2">The sequence shown here is derived from an EMBL/GenBank/DDBJ whole genome shotgun (WGS) entry which is preliminary data.</text>
</comment>
<organism evidence="2 3">
    <name type="scientific">Anaerolinea thermolimosa</name>
    <dbReference type="NCBI Taxonomy" id="229919"/>
    <lineage>
        <taxon>Bacteria</taxon>
        <taxon>Bacillati</taxon>
        <taxon>Chloroflexota</taxon>
        <taxon>Anaerolineae</taxon>
        <taxon>Anaerolineales</taxon>
        <taxon>Anaerolineaceae</taxon>
        <taxon>Anaerolinea</taxon>
    </lineage>
</organism>
<feature type="region of interest" description="Disordered" evidence="1">
    <location>
        <begin position="1"/>
        <end position="49"/>
    </location>
</feature>